<evidence type="ECO:0000259" key="1">
    <source>
        <dbReference type="Pfam" id="PF09356"/>
    </source>
</evidence>
<accession>A0A7W0HL35</accession>
<sequence>MGFTDLAYSVAGGKPYELYDFVRGTWDMYLTTRATELYVSDQQIYRPAPIKRSKIRHGEDLNKDAITLTVPRGHDLAAQFVNIAPERTTSVTIRSMQRGLTIADALVIWKGRVIGAEPRGEVVEISCESVYTSMRRSGLRYKAELICQHALYSADCGANQPAMRVDDTIAGISGTTLTMNATGAYENGWFSGGILENDGDARFITSHAGNTIVLSRPLAGLALGQAVALYPGCDRTMATCHSKFDNLDNHLGFAWVPGENPFMISIKTGGNGSITPPTDYILE</sequence>
<dbReference type="Pfam" id="PF09356">
    <property type="entry name" value="Phage_BR0599"/>
    <property type="match status" value="1"/>
</dbReference>
<keyword evidence="3" id="KW-1185">Reference proteome</keyword>
<evidence type="ECO:0000313" key="2">
    <source>
        <dbReference type="EMBL" id="MBA2881840.1"/>
    </source>
</evidence>
<evidence type="ECO:0000313" key="3">
    <source>
        <dbReference type="Proteomes" id="UP000525298"/>
    </source>
</evidence>
<reference evidence="2 3" key="1">
    <citation type="submission" date="2020-07" db="EMBL/GenBank/DDBJ databases">
        <title>Genomic Encyclopedia of Type Strains, Phase IV (KMG-IV): sequencing the most valuable type-strain genomes for metagenomic binning, comparative biology and taxonomic classification.</title>
        <authorList>
            <person name="Goeker M."/>
        </authorList>
    </citation>
    <scope>NUCLEOTIDE SEQUENCE [LARGE SCALE GENOMIC DNA]</scope>
    <source>
        <strain evidence="2 3">DSM 17721</strain>
    </source>
</reference>
<comment type="caution">
    <text evidence="2">The sequence shown here is derived from an EMBL/GenBank/DDBJ whole genome shotgun (WGS) entry which is preliminary data.</text>
</comment>
<dbReference type="RefSeq" id="WP_181551489.1">
    <property type="nucleotide sequence ID" value="NZ_JACDUS010000005.1"/>
</dbReference>
<proteinExistence type="predicted"/>
<name>A0A7W0HL35_9BACT</name>
<organism evidence="2 3">
    <name type="scientific">Desulfosalsimonas propionicica</name>
    <dbReference type="NCBI Taxonomy" id="332175"/>
    <lineage>
        <taxon>Bacteria</taxon>
        <taxon>Pseudomonadati</taxon>
        <taxon>Thermodesulfobacteriota</taxon>
        <taxon>Desulfobacteria</taxon>
        <taxon>Desulfobacterales</taxon>
        <taxon>Desulfosalsimonadaceae</taxon>
        <taxon>Desulfosalsimonas</taxon>
    </lineage>
</organism>
<dbReference type="Proteomes" id="UP000525298">
    <property type="component" value="Unassembled WGS sequence"/>
</dbReference>
<dbReference type="InterPro" id="IPR018964">
    <property type="entry name" value="Phage_phiJL001_Gp84_C"/>
</dbReference>
<feature type="domain" description="Bacteriophage phiJL001 Gp84 C-terminal" evidence="1">
    <location>
        <begin position="188"/>
        <end position="259"/>
    </location>
</feature>
<protein>
    <submittedName>
        <fullName evidence="2">Putative phage protein (TIGR02218 family)</fullName>
    </submittedName>
</protein>
<dbReference type="EMBL" id="JACDUS010000005">
    <property type="protein sequence ID" value="MBA2881840.1"/>
    <property type="molecule type" value="Genomic_DNA"/>
</dbReference>
<gene>
    <name evidence="2" type="ORF">HNR65_002171</name>
</gene>
<dbReference type="AlphaFoldDB" id="A0A7W0HL35"/>